<dbReference type="Proteomes" id="UP001295684">
    <property type="component" value="Unassembled WGS sequence"/>
</dbReference>
<evidence type="ECO:0000313" key="2">
    <source>
        <dbReference type="EMBL" id="CAI2375825.1"/>
    </source>
</evidence>
<reference evidence="2" key="1">
    <citation type="submission" date="2023-07" db="EMBL/GenBank/DDBJ databases">
        <authorList>
            <consortium name="AG Swart"/>
            <person name="Singh M."/>
            <person name="Singh A."/>
            <person name="Seah K."/>
            <person name="Emmerich C."/>
        </authorList>
    </citation>
    <scope>NUCLEOTIDE SEQUENCE</scope>
    <source>
        <strain evidence="2">DP1</strain>
    </source>
</reference>
<sequence>MNGFIQDKITSDRQGPPAHPQADAGMDEESKDPLVAFSELKYSTTASIVFSDLCERHGERLIAYDVYSGNLICNRCIYQIDNPKYEFTSTVARNIASKVFEGSTKVTAALQKLQEIESTKVIKRLQKAVQDFLEEILQELYQFMLKCKLFMTDAESEDKLYLDSIESDMERSQKIRDHIFEQVKRAHFAGIVKKSDVLDKEIEKMMQISVRLDDTLKFGEQSKKYIEDKFDKDYEAIDMAVGQINSLEIMEALKVYFQPEPQAQEQQKELLHEKKSGAEEVKVNTIEAAENTCEYMPESKESDIQMSN</sequence>
<evidence type="ECO:0000313" key="3">
    <source>
        <dbReference type="Proteomes" id="UP001295684"/>
    </source>
</evidence>
<proteinExistence type="predicted"/>
<protein>
    <submittedName>
        <fullName evidence="2">Uncharacterized protein</fullName>
    </submittedName>
</protein>
<dbReference type="AlphaFoldDB" id="A0AAD1XNA6"/>
<gene>
    <name evidence="2" type="ORF">ECRASSUSDP1_LOCUS17190</name>
</gene>
<organism evidence="2 3">
    <name type="scientific">Euplotes crassus</name>
    <dbReference type="NCBI Taxonomy" id="5936"/>
    <lineage>
        <taxon>Eukaryota</taxon>
        <taxon>Sar</taxon>
        <taxon>Alveolata</taxon>
        <taxon>Ciliophora</taxon>
        <taxon>Intramacronucleata</taxon>
        <taxon>Spirotrichea</taxon>
        <taxon>Hypotrichia</taxon>
        <taxon>Euplotida</taxon>
        <taxon>Euplotidae</taxon>
        <taxon>Moneuplotes</taxon>
    </lineage>
</organism>
<accession>A0AAD1XNA6</accession>
<keyword evidence="3" id="KW-1185">Reference proteome</keyword>
<comment type="caution">
    <text evidence="2">The sequence shown here is derived from an EMBL/GenBank/DDBJ whole genome shotgun (WGS) entry which is preliminary data.</text>
</comment>
<dbReference type="EMBL" id="CAMPGE010017332">
    <property type="protein sequence ID" value="CAI2375825.1"/>
    <property type="molecule type" value="Genomic_DNA"/>
</dbReference>
<evidence type="ECO:0000256" key="1">
    <source>
        <dbReference type="SAM" id="MobiDB-lite"/>
    </source>
</evidence>
<feature type="region of interest" description="Disordered" evidence="1">
    <location>
        <begin position="1"/>
        <end position="28"/>
    </location>
</feature>
<name>A0AAD1XNA6_EUPCR</name>